<evidence type="ECO:0000313" key="5">
    <source>
        <dbReference type="EMBL" id="SHN81537.1"/>
    </source>
</evidence>
<keyword evidence="3" id="KW-0732">Signal</keyword>
<protein>
    <submittedName>
        <fullName evidence="5">ABC-type nitrate/sulfonate/bicarbonate transport system, substrate-binding protein</fullName>
    </submittedName>
</protein>
<accession>A0A1M7UFA9</accession>
<dbReference type="Gene3D" id="3.40.190.10">
    <property type="entry name" value="Periplasmic binding protein-like II"/>
    <property type="match status" value="2"/>
</dbReference>
<dbReference type="Pfam" id="PF09084">
    <property type="entry name" value="NMT1"/>
    <property type="match status" value="1"/>
</dbReference>
<dbReference type="InterPro" id="IPR001638">
    <property type="entry name" value="Solute-binding_3/MltF_N"/>
</dbReference>
<reference evidence="6" key="1">
    <citation type="submission" date="2016-11" db="EMBL/GenBank/DDBJ databases">
        <authorList>
            <person name="Varghese N."/>
            <person name="Submissions S."/>
        </authorList>
    </citation>
    <scope>NUCLEOTIDE SEQUENCE [LARGE SCALE GENOMIC DNA]</scope>
    <source>
        <strain evidence="6">GAS401</strain>
    </source>
</reference>
<proteinExistence type="inferred from homology"/>
<dbReference type="SMART" id="SM00062">
    <property type="entry name" value="PBPb"/>
    <property type="match status" value="1"/>
</dbReference>
<comment type="similarity">
    <text evidence="2">Belongs to the bacterial solute-binding protein SsuA/TauA family.</text>
</comment>
<dbReference type="RefSeq" id="WP_072826359.1">
    <property type="nucleotide sequence ID" value="NZ_LT670849.1"/>
</dbReference>
<dbReference type="PANTHER" id="PTHR30024:SF47">
    <property type="entry name" value="TAURINE-BINDING PERIPLASMIC PROTEIN"/>
    <property type="match status" value="1"/>
</dbReference>
<dbReference type="SUPFAM" id="SSF53850">
    <property type="entry name" value="Periplasmic binding protein-like II"/>
    <property type="match status" value="1"/>
</dbReference>
<comment type="subcellular location">
    <subcellularLocation>
        <location evidence="1">Periplasm</location>
    </subcellularLocation>
</comment>
<dbReference type="Proteomes" id="UP000184096">
    <property type="component" value="Chromosome I"/>
</dbReference>
<evidence type="ECO:0000256" key="1">
    <source>
        <dbReference type="ARBA" id="ARBA00004418"/>
    </source>
</evidence>
<evidence type="ECO:0000256" key="2">
    <source>
        <dbReference type="ARBA" id="ARBA00010742"/>
    </source>
</evidence>
<name>A0A1M7UFA9_9BRAD</name>
<dbReference type="AlphaFoldDB" id="A0A1M7UFA9"/>
<dbReference type="GO" id="GO:0042597">
    <property type="term" value="C:periplasmic space"/>
    <property type="evidence" value="ECO:0007669"/>
    <property type="project" value="UniProtKB-SubCell"/>
</dbReference>
<evidence type="ECO:0000256" key="3">
    <source>
        <dbReference type="ARBA" id="ARBA00022729"/>
    </source>
</evidence>
<feature type="domain" description="Solute-binding protein family 3/N-terminal" evidence="4">
    <location>
        <begin position="8"/>
        <end position="232"/>
    </location>
</feature>
<sequence length="308" mass="33825">MARSDLSTVTVNVFPGGFNWGVYVGQDKGFFTEAGIAVEIQDTPNSVTQMTDFSLAKFDIAMTAVDNIVAYVEGQGEAPIGPQPEFVAVMGSDSSFLSLVASPSIARIEDLRGKTVSVDAATTGYAFVLYEILRRHGLDKDKGDYEIARAGGMVQRWNALREGKHAATLLSAPYNIVAKNAGFTEFVKATDVIGPYQGNVAAVRRSWAKDNRGKVEAYIAAYRKSIAWLYEPRPRDEAIAILRGHLPQMTEAMAEASYSELLDSARGFFRTCEIIRSGFDCVLELRSRYALPRKLLTDPDKYCDLSFG</sequence>
<gene>
    <name evidence="5" type="ORF">SAMN05444170_4758</name>
</gene>
<dbReference type="GO" id="GO:0042918">
    <property type="term" value="P:alkanesulfonate transmembrane transport"/>
    <property type="evidence" value="ECO:0007669"/>
    <property type="project" value="TreeGrafter"/>
</dbReference>
<dbReference type="EMBL" id="LT670849">
    <property type="protein sequence ID" value="SHN81537.1"/>
    <property type="molecule type" value="Genomic_DNA"/>
</dbReference>
<evidence type="ECO:0000259" key="4">
    <source>
        <dbReference type="SMART" id="SM00062"/>
    </source>
</evidence>
<keyword evidence="6" id="KW-1185">Reference proteome</keyword>
<dbReference type="PANTHER" id="PTHR30024">
    <property type="entry name" value="ALIPHATIC SULFONATES-BINDING PROTEIN-RELATED"/>
    <property type="match status" value="1"/>
</dbReference>
<organism evidence="5 6">
    <name type="scientific">Bradyrhizobium erythrophlei</name>
    <dbReference type="NCBI Taxonomy" id="1437360"/>
    <lineage>
        <taxon>Bacteria</taxon>
        <taxon>Pseudomonadati</taxon>
        <taxon>Pseudomonadota</taxon>
        <taxon>Alphaproteobacteria</taxon>
        <taxon>Hyphomicrobiales</taxon>
        <taxon>Nitrobacteraceae</taxon>
        <taxon>Bradyrhizobium</taxon>
    </lineage>
</organism>
<dbReference type="InterPro" id="IPR015168">
    <property type="entry name" value="SsuA/THI5"/>
</dbReference>
<evidence type="ECO:0000313" key="6">
    <source>
        <dbReference type="Proteomes" id="UP000184096"/>
    </source>
</evidence>